<feature type="transmembrane region" description="Helical" evidence="11">
    <location>
        <begin position="881"/>
        <end position="901"/>
    </location>
</feature>
<keyword evidence="7" id="KW-1278">Translocase</keyword>
<dbReference type="InterPro" id="IPR001757">
    <property type="entry name" value="P_typ_ATPase"/>
</dbReference>
<evidence type="ECO:0000313" key="13">
    <source>
        <dbReference type="EMBL" id="XBO43181.1"/>
    </source>
</evidence>
<dbReference type="GO" id="GO:0016887">
    <property type="term" value="F:ATP hydrolysis activity"/>
    <property type="evidence" value="ECO:0007669"/>
    <property type="project" value="InterPro"/>
</dbReference>
<comment type="similarity">
    <text evidence="2">Belongs to the cation transport ATPase (P-type) (TC 3.A.3) family. Type IIA subfamily.</text>
</comment>
<dbReference type="InterPro" id="IPR059000">
    <property type="entry name" value="ATPase_P-type_domA"/>
</dbReference>
<dbReference type="SFLD" id="SFLDS00003">
    <property type="entry name" value="Haloacid_Dehalogenase"/>
    <property type="match status" value="1"/>
</dbReference>
<dbReference type="SUPFAM" id="SSF56784">
    <property type="entry name" value="HAD-like"/>
    <property type="match status" value="1"/>
</dbReference>
<dbReference type="InterPro" id="IPR023299">
    <property type="entry name" value="ATPase_P-typ_cyto_dom_N"/>
</dbReference>
<dbReference type="RefSeq" id="WP_406830610.1">
    <property type="nucleotide sequence ID" value="NZ_CP157483.1"/>
</dbReference>
<dbReference type="SFLD" id="SFLDF00027">
    <property type="entry name" value="p-type_atpase"/>
    <property type="match status" value="1"/>
</dbReference>
<feature type="transmembrane region" description="Helical" evidence="11">
    <location>
        <begin position="65"/>
        <end position="85"/>
    </location>
</feature>
<dbReference type="InterPro" id="IPR004014">
    <property type="entry name" value="ATPase_P-typ_cation-transptr_N"/>
</dbReference>
<dbReference type="Gene3D" id="2.70.150.10">
    <property type="entry name" value="Calcium-transporting ATPase, cytoplasmic transduction domain A"/>
    <property type="match status" value="1"/>
</dbReference>
<evidence type="ECO:0000256" key="7">
    <source>
        <dbReference type="ARBA" id="ARBA00022967"/>
    </source>
</evidence>
<evidence type="ECO:0000256" key="10">
    <source>
        <dbReference type="ARBA" id="ARBA00049360"/>
    </source>
</evidence>
<feature type="transmembrane region" description="Helical" evidence="11">
    <location>
        <begin position="809"/>
        <end position="828"/>
    </location>
</feature>
<dbReference type="InterPro" id="IPR008250">
    <property type="entry name" value="ATPase_P-typ_transduc_dom_A_sf"/>
</dbReference>
<feature type="transmembrane region" description="Helical" evidence="11">
    <location>
        <begin position="91"/>
        <end position="109"/>
    </location>
</feature>
<evidence type="ECO:0000256" key="3">
    <source>
        <dbReference type="ARBA" id="ARBA00022475"/>
    </source>
</evidence>
<evidence type="ECO:0000256" key="8">
    <source>
        <dbReference type="ARBA" id="ARBA00022989"/>
    </source>
</evidence>
<dbReference type="AlphaFoldDB" id="A0AAU7JSB8"/>
<keyword evidence="5" id="KW-0547">Nucleotide-binding</keyword>
<evidence type="ECO:0000256" key="6">
    <source>
        <dbReference type="ARBA" id="ARBA00022840"/>
    </source>
</evidence>
<dbReference type="SUPFAM" id="SSF81665">
    <property type="entry name" value="Calcium ATPase, transmembrane domain M"/>
    <property type="match status" value="1"/>
</dbReference>
<feature type="domain" description="Cation-transporting P-type ATPase N-terminal" evidence="12">
    <location>
        <begin position="16"/>
        <end position="89"/>
    </location>
</feature>
<dbReference type="Gene3D" id="3.40.50.1000">
    <property type="entry name" value="HAD superfamily/HAD-like"/>
    <property type="match status" value="1"/>
</dbReference>
<dbReference type="PANTHER" id="PTHR43294:SF21">
    <property type="entry name" value="CATION TRANSPORTING ATPASE"/>
    <property type="match status" value="1"/>
</dbReference>
<dbReference type="InterPro" id="IPR036412">
    <property type="entry name" value="HAD-like_sf"/>
</dbReference>
<dbReference type="InterPro" id="IPR023298">
    <property type="entry name" value="ATPase_P-typ_TM_dom_sf"/>
</dbReference>
<keyword evidence="3" id="KW-1003">Cell membrane</keyword>
<dbReference type="Pfam" id="PF00690">
    <property type="entry name" value="Cation_ATPase_N"/>
    <property type="match status" value="1"/>
</dbReference>
<dbReference type="NCBIfam" id="TIGR01494">
    <property type="entry name" value="ATPase_P-type"/>
    <property type="match status" value="2"/>
</dbReference>
<feature type="transmembrane region" description="Helical" evidence="11">
    <location>
        <begin position="252"/>
        <end position="277"/>
    </location>
</feature>
<accession>A0AAU7JSB8</accession>
<keyword evidence="8 11" id="KW-1133">Transmembrane helix</keyword>
<dbReference type="Pfam" id="PF00689">
    <property type="entry name" value="Cation_ATPase_C"/>
    <property type="match status" value="1"/>
</dbReference>
<comment type="subcellular location">
    <subcellularLocation>
        <location evidence="1">Cell membrane</location>
        <topology evidence="1">Multi-pass membrane protein</topology>
    </subcellularLocation>
</comment>
<dbReference type="InterPro" id="IPR006068">
    <property type="entry name" value="ATPase_P-typ_cation-transptr_C"/>
</dbReference>
<proteinExistence type="inferred from homology"/>
<evidence type="ECO:0000256" key="9">
    <source>
        <dbReference type="ARBA" id="ARBA00023136"/>
    </source>
</evidence>
<dbReference type="SFLD" id="SFLDG00002">
    <property type="entry name" value="C1.7:_P-type_atpase_like"/>
    <property type="match status" value="1"/>
</dbReference>
<dbReference type="PANTHER" id="PTHR43294">
    <property type="entry name" value="SODIUM/POTASSIUM-TRANSPORTING ATPASE SUBUNIT ALPHA"/>
    <property type="match status" value="1"/>
</dbReference>
<evidence type="ECO:0000256" key="2">
    <source>
        <dbReference type="ARBA" id="ARBA00005675"/>
    </source>
</evidence>
<dbReference type="Gene3D" id="1.20.1110.10">
    <property type="entry name" value="Calcium-transporting ATPase, transmembrane domain"/>
    <property type="match status" value="1"/>
</dbReference>
<dbReference type="SUPFAM" id="SSF81653">
    <property type="entry name" value="Calcium ATPase, transduction domain A"/>
    <property type="match status" value="1"/>
</dbReference>
<dbReference type="SMART" id="SM00831">
    <property type="entry name" value="Cation_ATPase_N"/>
    <property type="match status" value="1"/>
</dbReference>
<gene>
    <name evidence="13" type="ORF">ABEG17_16685</name>
</gene>
<dbReference type="PROSITE" id="PS00154">
    <property type="entry name" value="ATPASE_E1_E2"/>
    <property type="match status" value="1"/>
</dbReference>
<comment type="catalytic activity">
    <reaction evidence="10">
        <text>ATP + H2O = ADP + phosphate + H(+)</text>
        <dbReference type="Rhea" id="RHEA:13065"/>
        <dbReference type="ChEBI" id="CHEBI:15377"/>
        <dbReference type="ChEBI" id="CHEBI:15378"/>
        <dbReference type="ChEBI" id="CHEBI:30616"/>
        <dbReference type="ChEBI" id="CHEBI:43474"/>
        <dbReference type="ChEBI" id="CHEBI:456216"/>
    </reaction>
</comment>
<protein>
    <submittedName>
        <fullName evidence="13">Cation-transporting P-type ATPase</fullName>
    </submittedName>
</protein>
<keyword evidence="9 11" id="KW-0472">Membrane</keyword>
<dbReference type="Pfam" id="PF13246">
    <property type="entry name" value="Cation_ATPase"/>
    <property type="match status" value="1"/>
</dbReference>
<evidence type="ECO:0000256" key="5">
    <source>
        <dbReference type="ARBA" id="ARBA00022741"/>
    </source>
</evidence>
<dbReference type="Gene3D" id="3.40.1110.10">
    <property type="entry name" value="Calcium-transporting ATPase, cytoplasmic domain N"/>
    <property type="match status" value="1"/>
</dbReference>
<dbReference type="InterPro" id="IPR018303">
    <property type="entry name" value="ATPase_P-typ_P_site"/>
</dbReference>
<organism evidence="13">
    <name type="scientific">Pedococcus sp. KACC 23699</name>
    <dbReference type="NCBI Taxonomy" id="3149228"/>
    <lineage>
        <taxon>Bacteria</taxon>
        <taxon>Bacillati</taxon>
        <taxon>Actinomycetota</taxon>
        <taxon>Actinomycetes</taxon>
        <taxon>Micrococcales</taxon>
        <taxon>Intrasporangiaceae</taxon>
        <taxon>Pedococcus</taxon>
    </lineage>
</organism>
<name>A0AAU7JSB8_9MICO</name>
<dbReference type="PRINTS" id="PR00120">
    <property type="entry name" value="HATPASE"/>
</dbReference>
<dbReference type="SUPFAM" id="SSF81660">
    <property type="entry name" value="Metal cation-transporting ATPase, ATP-binding domain N"/>
    <property type="match status" value="1"/>
</dbReference>
<dbReference type="EMBL" id="CP157483">
    <property type="protein sequence ID" value="XBO43181.1"/>
    <property type="molecule type" value="Genomic_DNA"/>
</dbReference>
<dbReference type="InterPro" id="IPR044492">
    <property type="entry name" value="P_typ_ATPase_HD_dom"/>
</dbReference>
<dbReference type="InterPro" id="IPR023214">
    <property type="entry name" value="HAD_sf"/>
</dbReference>
<sequence length="921" mass="98980">MSQSQADLAPDNLSAVNPQESIDRLLRDLRTRRTGLSDRDAARRLLVFGPNELVRRRGRGWPRELIGQLIHPLALLLWLAGLLAAVSGTTALAVAIIVVILLNALFAFVQERHAERAVEALTAYLPMTVRVLRDGAPKPVEVRELVPGDVILVEEGERISADARLLSGSVEMDLSTLTGESLPLLREADPFDTRGPILEARDLVFSGTNCTEGEATAVVFNTGMHTELGRIAALSQRVGHEDSPLETQVKHVAWLIAMVAVGTGIAFVPIGSLVAGLSLGDAVNFAIGLLVANVPEGLLPTITLALAVGVRVLARNRVLVKRISAVETLGSTSVICTDKTGTLTMNRMRVTRAWTPGQELDLTASPTDATSLSAARRLAGAVVACNNAHLEPDRPDEEEGDPTELALLHMSSTLGLDPGAPRGERIALFHFDPALRRMSTVDRDADRVRVHTKGAPEELLPLCRAVAGPDGAARPWGEDDTAIFEGIVSAWAEEGLRLLAVAERDVDEVELPGLTRELAERDLTLLGVVAMIDPPRPEVAEAVDRCHSAGIRLIVVTGDHGLTARGIAEAVGIGHAGLRIVTGTELDQMLESELDALLATGDELIFARSSPEDKMRIADALQDQGHVVAMTGDGVNDAPALRRADIGVAMGRSGTDVAREAATMVLTDDNFASIVTAVEAGRRVYDNVRKFIVYIFAHATPEVVPFLAYALSGGRIPLPLTVMQILAIDLGTETLPALALGRERAEPGLMARPPRERTQNVIDSAMLARAWGLLGGISAVLVMTVFLVTLRHGGWQLGDDVSSGPLHDVWRQATTMSFLGIVACQVGTAVAARTQHASLRQVGLFSNRLLWWGIAYEIVFAAILVTVPPVQQVFGTTRPDLWQVVFIAPFPLLVWGADELWRWNARRRQGVASLAPRPPRV</sequence>
<evidence type="ECO:0000259" key="12">
    <source>
        <dbReference type="SMART" id="SM00831"/>
    </source>
</evidence>
<keyword evidence="6" id="KW-0067">ATP-binding</keyword>
<feature type="transmembrane region" description="Helical" evidence="11">
    <location>
        <begin position="297"/>
        <end position="314"/>
    </location>
</feature>
<evidence type="ECO:0000256" key="1">
    <source>
        <dbReference type="ARBA" id="ARBA00004651"/>
    </source>
</evidence>
<evidence type="ECO:0000256" key="4">
    <source>
        <dbReference type="ARBA" id="ARBA00022692"/>
    </source>
</evidence>
<dbReference type="PRINTS" id="PR00119">
    <property type="entry name" value="CATATPASE"/>
</dbReference>
<feature type="transmembrane region" description="Helical" evidence="11">
    <location>
        <begin position="849"/>
        <end position="869"/>
    </location>
</feature>
<dbReference type="GO" id="GO:0005524">
    <property type="term" value="F:ATP binding"/>
    <property type="evidence" value="ECO:0007669"/>
    <property type="project" value="UniProtKB-KW"/>
</dbReference>
<reference evidence="13" key="1">
    <citation type="submission" date="2024-05" db="EMBL/GenBank/DDBJ databases">
        <authorList>
            <person name="Kim S."/>
            <person name="Heo J."/>
            <person name="Choi H."/>
            <person name="Choi Y."/>
            <person name="Kwon S.-W."/>
            <person name="Kim Y."/>
        </authorList>
    </citation>
    <scope>NUCLEOTIDE SEQUENCE</scope>
    <source>
        <strain evidence="13">KACC 23699</strain>
    </source>
</reference>
<dbReference type="GO" id="GO:0005886">
    <property type="term" value="C:plasma membrane"/>
    <property type="evidence" value="ECO:0007669"/>
    <property type="project" value="UniProtKB-SubCell"/>
</dbReference>
<keyword evidence="4 11" id="KW-0812">Transmembrane</keyword>
<dbReference type="FunFam" id="3.40.50.1000:FF:000083">
    <property type="entry name" value="Sodium/potassium-transporting ATPase subunit alpha"/>
    <property type="match status" value="1"/>
</dbReference>
<dbReference type="Pfam" id="PF00122">
    <property type="entry name" value="E1-E2_ATPase"/>
    <property type="match status" value="1"/>
</dbReference>
<dbReference type="InterPro" id="IPR050510">
    <property type="entry name" value="Cation_transp_ATPase_P-type"/>
</dbReference>
<evidence type="ECO:0000256" key="11">
    <source>
        <dbReference type="SAM" id="Phobius"/>
    </source>
</evidence>
<feature type="transmembrane region" description="Helical" evidence="11">
    <location>
        <begin position="761"/>
        <end position="789"/>
    </location>
</feature>